<gene>
    <name evidence="5" type="ORF">GCM10010191_11640</name>
</gene>
<keyword evidence="1 3" id="KW-0732">Signal</keyword>
<evidence type="ECO:0000256" key="1">
    <source>
        <dbReference type="ARBA" id="ARBA00022729"/>
    </source>
</evidence>
<feature type="domain" description="Alginate lyase" evidence="4">
    <location>
        <begin position="118"/>
        <end position="340"/>
    </location>
</feature>
<dbReference type="Pfam" id="PF05426">
    <property type="entry name" value="Alginate_lyase"/>
    <property type="match status" value="1"/>
</dbReference>
<keyword evidence="6" id="KW-1185">Reference proteome</keyword>
<dbReference type="GO" id="GO:0016829">
    <property type="term" value="F:lyase activity"/>
    <property type="evidence" value="ECO:0007669"/>
    <property type="project" value="UniProtKB-KW"/>
</dbReference>
<keyword evidence="2 5" id="KW-0456">Lyase</keyword>
<comment type="caution">
    <text evidence="5">The sequence shown here is derived from an EMBL/GenBank/DDBJ whole genome shotgun (WGS) entry which is preliminary data.</text>
</comment>
<accession>A0ABP5VQ38</accession>
<dbReference type="Gene3D" id="1.50.10.100">
    <property type="entry name" value="Chondroitin AC/alginate lyase"/>
    <property type="match status" value="1"/>
</dbReference>
<dbReference type="InterPro" id="IPR008929">
    <property type="entry name" value="Chondroitin_lyas"/>
</dbReference>
<evidence type="ECO:0000313" key="5">
    <source>
        <dbReference type="EMBL" id="GAA2405448.1"/>
    </source>
</evidence>
<dbReference type="SUPFAM" id="SSF48230">
    <property type="entry name" value="Chondroitin AC/alginate lyase"/>
    <property type="match status" value="1"/>
</dbReference>
<reference evidence="6" key="1">
    <citation type="journal article" date="2019" name="Int. J. Syst. Evol. Microbiol.">
        <title>The Global Catalogue of Microorganisms (GCM) 10K type strain sequencing project: providing services to taxonomists for standard genome sequencing and annotation.</title>
        <authorList>
            <consortium name="The Broad Institute Genomics Platform"/>
            <consortium name="The Broad Institute Genome Sequencing Center for Infectious Disease"/>
            <person name="Wu L."/>
            <person name="Ma J."/>
        </authorList>
    </citation>
    <scope>NUCLEOTIDE SEQUENCE [LARGE SCALE GENOMIC DNA]</scope>
    <source>
        <strain evidence="6">JCM 3325</strain>
    </source>
</reference>
<proteinExistence type="predicted"/>
<feature type="chain" id="PRO_5046848380" evidence="3">
    <location>
        <begin position="30"/>
        <end position="406"/>
    </location>
</feature>
<feature type="signal peptide" evidence="3">
    <location>
        <begin position="1"/>
        <end position="29"/>
    </location>
</feature>
<sequence>MRTSLSSAVRPVVATAGLVALVASGLAAADRQAPVRTVSARHAAAPATFRHPGVLVGKAQLDVVRDRVNAGAQPWTDAYAGMNASSYASLSRTAKPREVVECGPSSNPNLGCSDERGDALAAYTLALRWYVSRDDRYARKAIEIMDAWSAVLKDHSNSNAPLQTGWSGASWARAAEIIRYTYTGGWSGLNRFAGMLRTVYLPEIADGAPNKNGNWELIMMDAAIGIAVFLEDRAAFDKAVGIWRNRVPAYIYLTSDGSLPKTRPGSKYDTRDELIDYWQGQSTFVNGLSQETCRDFGHTGWGIAAAAHVAETAWHQGVDLYTEIKDRLRHALGFHADYQLGTAAPSWLCGGSVKLGLGPVTEVAFNHLHNRMGISMSKTETLTERQRPAGASYFLAWETLTHADNP</sequence>
<dbReference type="InterPro" id="IPR008397">
    <property type="entry name" value="Alginate_lyase_dom"/>
</dbReference>
<evidence type="ECO:0000259" key="4">
    <source>
        <dbReference type="Pfam" id="PF05426"/>
    </source>
</evidence>
<protein>
    <submittedName>
        <fullName evidence="5">Alginate lyase family protein</fullName>
    </submittedName>
</protein>
<dbReference type="EMBL" id="BAAARW010000003">
    <property type="protein sequence ID" value="GAA2405448.1"/>
    <property type="molecule type" value="Genomic_DNA"/>
</dbReference>
<evidence type="ECO:0000256" key="3">
    <source>
        <dbReference type="SAM" id="SignalP"/>
    </source>
</evidence>
<evidence type="ECO:0000313" key="6">
    <source>
        <dbReference type="Proteomes" id="UP001501231"/>
    </source>
</evidence>
<organism evidence="5 6">
    <name type="scientific">Actinomadura vinacea</name>
    <dbReference type="NCBI Taxonomy" id="115336"/>
    <lineage>
        <taxon>Bacteria</taxon>
        <taxon>Bacillati</taxon>
        <taxon>Actinomycetota</taxon>
        <taxon>Actinomycetes</taxon>
        <taxon>Streptosporangiales</taxon>
        <taxon>Thermomonosporaceae</taxon>
        <taxon>Actinomadura</taxon>
    </lineage>
</organism>
<name>A0ABP5VQ38_9ACTN</name>
<dbReference type="Proteomes" id="UP001501231">
    <property type="component" value="Unassembled WGS sequence"/>
</dbReference>
<evidence type="ECO:0000256" key="2">
    <source>
        <dbReference type="ARBA" id="ARBA00023239"/>
    </source>
</evidence>